<dbReference type="InterPro" id="IPR038791">
    <property type="entry name" value="Cfap97/Hemingway"/>
</dbReference>
<reference evidence="3" key="1">
    <citation type="submission" date="2007-04" db="EMBL/GenBank/DDBJ databases">
        <title>Annotation of Pediculus humanus corporis strain USDA.</title>
        <authorList>
            <person name="Kirkness E."/>
            <person name="Hannick L."/>
            <person name="Hass B."/>
            <person name="Bruggner R."/>
            <person name="Lawson D."/>
            <person name="Bidwell S."/>
            <person name="Joardar V."/>
            <person name="Caler E."/>
            <person name="Walenz B."/>
            <person name="Inman J."/>
            <person name="Schobel S."/>
            <person name="Galinsky K."/>
            <person name="Amedeo P."/>
            <person name="Strausberg R."/>
        </authorList>
    </citation>
    <scope>NUCLEOTIDE SEQUENCE</scope>
    <source>
        <strain evidence="3">USDA</strain>
    </source>
</reference>
<accession>E0W2A1</accession>
<dbReference type="RefSeq" id="XP_002432495.1">
    <property type="nucleotide sequence ID" value="XM_002432450.1"/>
</dbReference>
<dbReference type="OrthoDB" id="515313at2759"/>
<organism>
    <name type="scientific">Pediculus humanus subsp. corporis</name>
    <name type="common">Body louse</name>
    <dbReference type="NCBI Taxonomy" id="121224"/>
    <lineage>
        <taxon>Eukaryota</taxon>
        <taxon>Metazoa</taxon>
        <taxon>Ecdysozoa</taxon>
        <taxon>Arthropoda</taxon>
        <taxon>Hexapoda</taxon>
        <taxon>Insecta</taxon>
        <taxon>Pterygota</taxon>
        <taxon>Neoptera</taxon>
        <taxon>Paraneoptera</taxon>
        <taxon>Psocodea</taxon>
        <taxon>Troctomorpha</taxon>
        <taxon>Phthiraptera</taxon>
        <taxon>Anoplura</taxon>
        <taxon>Pediculidae</taxon>
        <taxon>Pediculus</taxon>
    </lineage>
</organism>
<dbReference type="AlphaFoldDB" id="E0W2A1"/>
<evidence type="ECO:0000313" key="4">
    <source>
        <dbReference type="EnsemblMetazoa" id="PHUM588040-PA"/>
    </source>
</evidence>
<feature type="compositionally biased region" description="Low complexity" evidence="2">
    <location>
        <begin position="181"/>
        <end position="210"/>
    </location>
</feature>
<dbReference type="GeneID" id="8232668"/>
<feature type="region of interest" description="Disordered" evidence="2">
    <location>
        <begin position="93"/>
        <end position="124"/>
    </location>
</feature>
<dbReference type="InterPro" id="IPR029488">
    <property type="entry name" value="Hmw/CFAP97"/>
</dbReference>
<reference evidence="3" key="2">
    <citation type="submission" date="2007-04" db="EMBL/GenBank/DDBJ databases">
        <title>The genome of the human body louse.</title>
        <authorList>
            <consortium name="The Human Body Louse Genome Consortium"/>
            <person name="Kirkness E."/>
            <person name="Walenz B."/>
            <person name="Hass B."/>
            <person name="Bruggner R."/>
            <person name="Strausberg R."/>
        </authorList>
    </citation>
    <scope>NUCLEOTIDE SEQUENCE</scope>
    <source>
        <strain evidence="3">USDA</strain>
    </source>
</reference>
<dbReference type="STRING" id="121224.E0W2A1"/>
<evidence type="ECO:0000256" key="1">
    <source>
        <dbReference type="ARBA" id="ARBA00008315"/>
    </source>
</evidence>
<sequence>MNNRQMGPFGDFEINNADIIKDKRKKDIIVDDGENYSKNKKDRYLNQEKNRRKECNTKTSVLDKREQGRRERYEREAIEAERRERELEFGKWEKERSKNKSKTVGLMSKYKPRRPPPGYRDPHEVCKQALPVKLKEKKRQEIKSLMNCIAFTPSQTDLTGTSEVENMSPKRKEPMAEEMDNSSSSDTTSDITDVTPRSSSSGCSSMSKQSMYVDKAENFKEIGYVKEKPKNCETENKFQKREEEIIMKQSYDKNCDRDKKRDNHNDSEEQNRNSDEVALEEMKYMQDAFEDLDLDEETSDFASSIISEERRAKCSRKNMTFTNEQLREIERVNLILLKKIMNHRKQRAKPQIQPQIQRKTSAAINRSKMEEKIDRENKILLKKLQSAKGTTGTLSRKNEQSKCY</sequence>
<feature type="compositionally biased region" description="Polar residues" evidence="2">
    <location>
        <begin position="152"/>
        <end position="165"/>
    </location>
</feature>
<feature type="region of interest" description="Disordered" evidence="2">
    <location>
        <begin position="385"/>
        <end position="404"/>
    </location>
</feature>
<dbReference type="HOGENOM" id="CLU_682078_0_0_1"/>
<dbReference type="CTD" id="8232668"/>
<dbReference type="KEGG" id="phu:Phum_PHUM588040"/>
<gene>
    <name evidence="4" type="primary">8232668</name>
    <name evidence="3" type="ORF">Phum_PHUM588040</name>
</gene>
<dbReference type="PANTHER" id="PTHR23035">
    <property type="entry name" value="CILIA- AND FLAGELLA-ASSOCIATED PROTEIN 97-RELATED"/>
    <property type="match status" value="1"/>
</dbReference>
<dbReference type="eggNOG" id="ENOG502SDBI">
    <property type="taxonomic scope" value="Eukaryota"/>
</dbReference>
<proteinExistence type="inferred from homology"/>
<evidence type="ECO:0000313" key="5">
    <source>
        <dbReference type="Proteomes" id="UP000009046"/>
    </source>
</evidence>
<dbReference type="InParanoid" id="E0W2A1"/>
<dbReference type="VEuPathDB" id="VectorBase:PHUM588040"/>
<dbReference type="Pfam" id="PF13879">
    <property type="entry name" value="Hmw_CFAP97"/>
    <property type="match status" value="1"/>
</dbReference>
<dbReference type="EMBL" id="AAZO01007168">
    <property type="status" value="NOT_ANNOTATED_CDS"/>
    <property type="molecule type" value="Genomic_DNA"/>
</dbReference>
<protein>
    <submittedName>
        <fullName evidence="3">Glutamic acid-rich protein, putative</fullName>
    </submittedName>
</protein>
<dbReference type="EMBL" id="DS235875">
    <property type="protein sequence ID" value="EEB19757.1"/>
    <property type="molecule type" value="Genomic_DNA"/>
</dbReference>
<dbReference type="Proteomes" id="UP000009046">
    <property type="component" value="Unassembled WGS sequence"/>
</dbReference>
<keyword evidence="5" id="KW-1185">Reference proteome</keyword>
<feature type="region of interest" description="Disordered" evidence="2">
    <location>
        <begin position="49"/>
        <end position="73"/>
    </location>
</feature>
<dbReference type="EnsemblMetazoa" id="PHUM588040-RA">
    <property type="protein sequence ID" value="PHUM588040-PA"/>
    <property type="gene ID" value="PHUM588040"/>
</dbReference>
<feature type="region of interest" description="Disordered" evidence="2">
    <location>
        <begin position="151"/>
        <end position="212"/>
    </location>
</feature>
<evidence type="ECO:0000313" key="3">
    <source>
        <dbReference type="EMBL" id="EEB19757.1"/>
    </source>
</evidence>
<feature type="region of interest" description="Disordered" evidence="2">
    <location>
        <begin position="253"/>
        <end position="275"/>
    </location>
</feature>
<comment type="similarity">
    <text evidence="1">Belongs to the CFAP97 family.</text>
</comment>
<dbReference type="PANTHER" id="PTHR23035:SF1">
    <property type="entry name" value="CILIA- AND FLAGELLA-ASSOCIATED PROTEIN 97"/>
    <property type="match status" value="1"/>
</dbReference>
<name>E0W2A1_PEDHC</name>
<evidence type="ECO:0000256" key="2">
    <source>
        <dbReference type="SAM" id="MobiDB-lite"/>
    </source>
</evidence>
<reference evidence="4" key="3">
    <citation type="submission" date="2020-05" db="UniProtKB">
        <authorList>
            <consortium name="EnsemblMetazoa"/>
        </authorList>
    </citation>
    <scope>IDENTIFICATION</scope>
    <source>
        <strain evidence="4">USDA</strain>
    </source>
</reference>